<comment type="similarity">
    <text evidence="2 6">Belongs to the class-III pyridoxal-phosphate-dependent aminotransferase family.</text>
</comment>
<accession>A0A3R9F6K4</accession>
<comment type="pathway">
    <text evidence="7">Amine and polyamine biosynthesis; ectoine biosynthesis; L-ectoine from L-aspartate 4-semialdehyde: step 1/3.</text>
</comment>
<dbReference type="InterPro" id="IPR012773">
    <property type="entry name" value="Ectoine_EctB"/>
</dbReference>
<dbReference type="Gene3D" id="3.90.1150.10">
    <property type="entry name" value="Aspartate Aminotransferase, domain 1"/>
    <property type="match status" value="1"/>
</dbReference>
<dbReference type="NCBIfam" id="NF006733">
    <property type="entry name" value="PRK09264.1"/>
    <property type="match status" value="1"/>
</dbReference>
<dbReference type="CDD" id="cd00610">
    <property type="entry name" value="OAT_like"/>
    <property type="match status" value="1"/>
</dbReference>
<name>A0A3R9F6K4_9VIBR</name>
<organism evidence="8 9">
    <name type="scientific">Vibrio pectenicida</name>
    <dbReference type="NCBI Taxonomy" id="62763"/>
    <lineage>
        <taxon>Bacteria</taxon>
        <taxon>Pseudomonadati</taxon>
        <taxon>Pseudomonadota</taxon>
        <taxon>Gammaproteobacteria</taxon>
        <taxon>Vibrionales</taxon>
        <taxon>Vibrionaceae</taxon>
        <taxon>Vibrio</taxon>
    </lineage>
</organism>
<keyword evidence="9" id="KW-1185">Reference proteome</keyword>
<dbReference type="FunFam" id="3.40.640.10:FF:000004">
    <property type="entry name" value="Acetylornithine aminotransferase"/>
    <property type="match status" value="1"/>
</dbReference>
<dbReference type="NCBIfam" id="TIGR00709">
    <property type="entry name" value="dat"/>
    <property type="match status" value="1"/>
</dbReference>
<dbReference type="GO" id="GO:0047307">
    <property type="term" value="F:diaminobutyrate-pyruvate transaminase activity"/>
    <property type="evidence" value="ECO:0007669"/>
    <property type="project" value="InterPro"/>
</dbReference>
<dbReference type="Gene3D" id="3.40.640.10">
    <property type="entry name" value="Type I PLP-dependent aspartate aminotransferase-like (Major domain)"/>
    <property type="match status" value="1"/>
</dbReference>
<dbReference type="GO" id="GO:0019491">
    <property type="term" value="P:ectoine biosynthetic process"/>
    <property type="evidence" value="ECO:0007669"/>
    <property type="project" value="UniProtKB-UniPathway"/>
</dbReference>
<dbReference type="GO" id="GO:0045303">
    <property type="term" value="F:diaminobutyrate-2-oxoglutarate transaminase activity"/>
    <property type="evidence" value="ECO:0007669"/>
    <property type="project" value="UniProtKB-EC"/>
</dbReference>
<dbReference type="OrthoDB" id="9801052at2"/>
<dbReference type="InterPro" id="IPR005814">
    <property type="entry name" value="Aminotrans_3"/>
</dbReference>
<dbReference type="InterPro" id="IPR015424">
    <property type="entry name" value="PyrdxlP-dep_Trfase"/>
</dbReference>
<dbReference type="Proteomes" id="UP000269041">
    <property type="component" value="Unassembled WGS sequence"/>
</dbReference>
<gene>
    <name evidence="8" type="primary">ectB</name>
    <name evidence="8" type="ORF">EJA03_15430</name>
</gene>
<comment type="catalytic activity">
    <reaction evidence="7">
        <text>L-2,4-diaminobutanoate + 2-oxoglutarate = L-aspartate 4-semialdehyde + L-glutamate</text>
        <dbReference type="Rhea" id="RHEA:11160"/>
        <dbReference type="ChEBI" id="CHEBI:16810"/>
        <dbReference type="ChEBI" id="CHEBI:29985"/>
        <dbReference type="ChEBI" id="CHEBI:58761"/>
        <dbReference type="ChEBI" id="CHEBI:537519"/>
        <dbReference type="EC" id="2.6.1.76"/>
    </reaction>
</comment>
<dbReference type="InterPro" id="IPR049704">
    <property type="entry name" value="Aminotrans_3_PPA_site"/>
</dbReference>
<evidence type="ECO:0000256" key="3">
    <source>
        <dbReference type="ARBA" id="ARBA00022576"/>
    </source>
</evidence>
<evidence type="ECO:0000313" key="8">
    <source>
        <dbReference type="EMBL" id="RSD30140.1"/>
    </source>
</evidence>
<comment type="function">
    <text evidence="7">Catalyzes reversively the conversion of L-aspartate beta-semialdehyde (ASA) to L-2,4-diaminobutyrate (DABA) by transamination with L-glutamate.</text>
</comment>
<dbReference type="PANTHER" id="PTHR43552:SF2">
    <property type="entry name" value="DIAMINOBUTYRATE--2-OXOGLUTARATE TRANSAMINASE"/>
    <property type="match status" value="1"/>
</dbReference>
<dbReference type="PROSITE" id="PS00600">
    <property type="entry name" value="AA_TRANSFER_CLASS_3"/>
    <property type="match status" value="1"/>
</dbReference>
<dbReference type="InterPro" id="IPR015421">
    <property type="entry name" value="PyrdxlP-dep_Trfase_major"/>
</dbReference>
<dbReference type="InterPro" id="IPR004637">
    <property type="entry name" value="Dat"/>
</dbReference>
<comment type="cofactor">
    <cofactor evidence="1 7">
        <name>pyridoxal 5'-phosphate</name>
        <dbReference type="ChEBI" id="CHEBI:597326"/>
    </cofactor>
</comment>
<dbReference type="NCBIfam" id="TIGR02407">
    <property type="entry name" value="ectoine_ectB"/>
    <property type="match status" value="1"/>
</dbReference>
<dbReference type="InterPro" id="IPR015422">
    <property type="entry name" value="PyrdxlP-dep_Trfase_small"/>
</dbReference>
<evidence type="ECO:0000256" key="6">
    <source>
        <dbReference type="RuleBase" id="RU003560"/>
    </source>
</evidence>
<dbReference type="GO" id="GO:0030170">
    <property type="term" value="F:pyridoxal phosphate binding"/>
    <property type="evidence" value="ECO:0007669"/>
    <property type="project" value="InterPro"/>
</dbReference>
<dbReference type="Pfam" id="PF00202">
    <property type="entry name" value="Aminotran_3"/>
    <property type="match status" value="1"/>
</dbReference>
<dbReference type="PANTHER" id="PTHR43552">
    <property type="entry name" value="DIAMINOBUTYRATE--2-OXOGLUTARATE AMINOTRANSFERASE"/>
    <property type="match status" value="1"/>
</dbReference>
<reference evidence="8 9" key="1">
    <citation type="submission" date="2018-12" db="EMBL/GenBank/DDBJ databases">
        <title>Genomic taxonomy of the Vibrionaceae family.</title>
        <authorList>
            <person name="Gomez-Gil B."/>
            <person name="Enciso-Ibarra K."/>
        </authorList>
    </citation>
    <scope>NUCLEOTIDE SEQUENCE [LARGE SCALE GENOMIC DNA]</scope>
    <source>
        <strain evidence="8 9">CAIM 594</strain>
    </source>
</reference>
<keyword evidence="5 6" id="KW-0663">Pyridoxal phosphate</keyword>
<dbReference type="EMBL" id="RSFA01000081">
    <property type="protein sequence ID" value="RSD30140.1"/>
    <property type="molecule type" value="Genomic_DNA"/>
</dbReference>
<keyword evidence="3 7" id="KW-0032">Aminotransferase</keyword>
<evidence type="ECO:0000256" key="7">
    <source>
        <dbReference type="RuleBase" id="RU365034"/>
    </source>
</evidence>
<keyword evidence="4 7" id="KW-0808">Transferase</keyword>
<evidence type="ECO:0000256" key="5">
    <source>
        <dbReference type="ARBA" id="ARBA00022898"/>
    </source>
</evidence>
<evidence type="ECO:0000313" key="9">
    <source>
        <dbReference type="Proteomes" id="UP000269041"/>
    </source>
</evidence>
<sequence>MNVFESLESEVRSYIRSFPAVFDTADNAYIWDEAGNEYIDFFSGAGTLNYGHNPDLMLEAISSYLNRKGILHSLDKATLAKKEFIKQFNSVILQPRDLEYKIQFTGPTGTNAVEAAVKLARRVTGRRNVIAFTRGYHGLTAGALALTGNDYYHHSTYGGRSDVYHAPFDQYFGEGADTASYLKQLIEDNSSGVALPAAIILETVQGEGGIYPASKQWLTQIADICHQHEILLIVDEIQVGNGRTGKFFSFEFANLTPDIVCMSKSIGGGLPLALNLIKPEWDQWLPGEHTGTFRGNNLAFIAATQLLSYWKTTDFSNEVENKGQVIGGRLHQWVKAFPGLNMSARGRGMVWGLEIPEKNVAKFVSKQLFEDKLLLECCGANDSVLKFLPPLTIERETLFRGLDRVEQVFKQMY</sequence>
<protein>
    <recommendedName>
        <fullName evidence="7">Diaminobutyrate--2-oxoglutarate transaminase</fullName>
        <ecNumber evidence="7">2.6.1.76</ecNumber>
    </recommendedName>
    <alternativeName>
        <fullName evidence="7">DABA aminotransferase</fullName>
    </alternativeName>
</protein>
<dbReference type="UniPathway" id="UPA00067">
    <property type="reaction ID" value="UER00121"/>
</dbReference>
<dbReference type="EC" id="2.6.1.76" evidence="7"/>
<proteinExistence type="inferred from homology"/>
<evidence type="ECO:0000256" key="1">
    <source>
        <dbReference type="ARBA" id="ARBA00001933"/>
    </source>
</evidence>
<dbReference type="PIRSF" id="PIRSF000521">
    <property type="entry name" value="Transaminase_4ab_Lys_Orn"/>
    <property type="match status" value="1"/>
</dbReference>
<dbReference type="AlphaFoldDB" id="A0A3R9F6K4"/>
<comment type="caution">
    <text evidence="8">The sequence shown here is derived from an EMBL/GenBank/DDBJ whole genome shotgun (WGS) entry which is preliminary data.</text>
</comment>
<evidence type="ECO:0000256" key="4">
    <source>
        <dbReference type="ARBA" id="ARBA00022679"/>
    </source>
</evidence>
<dbReference type="SUPFAM" id="SSF53383">
    <property type="entry name" value="PLP-dependent transferases"/>
    <property type="match status" value="1"/>
</dbReference>
<evidence type="ECO:0000256" key="2">
    <source>
        <dbReference type="ARBA" id="ARBA00008954"/>
    </source>
</evidence>
<dbReference type="RefSeq" id="WP_125322624.1">
    <property type="nucleotide sequence ID" value="NZ_AP024890.1"/>
</dbReference>